<dbReference type="Proteomes" id="UP000470246">
    <property type="component" value="Unassembled WGS sequence"/>
</dbReference>
<dbReference type="InterPro" id="IPR009057">
    <property type="entry name" value="Homeodomain-like_sf"/>
</dbReference>
<feature type="domain" description="HTH-type transcriptional regulator MT1864/Rv1816-like C-terminal" evidence="3">
    <location>
        <begin position="96"/>
        <end position="179"/>
    </location>
</feature>
<dbReference type="Pfam" id="PF13305">
    <property type="entry name" value="TetR_C_33"/>
    <property type="match status" value="1"/>
</dbReference>
<dbReference type="SUPFAM" id="SSF46689">
    <property type="entry name" value="Homeodomain-like"/>
    <property type="match status" value="1"/>
</dbReference>
<name>A0A7K3W3W5_9ACTN</name>
<keyword evidence="1" id="KW-0805">Transcription regulation</keyword>
<keyword evidence="5" id="KW-1185">Reference proteome</keyword>
<organism evidence="4 5">
    <name type="scientific">Geodermatophilus sabuli</name>
    <dbReference type="NCBI Taxonomy" id="1564158"/>
    <lineage>
        <taxon>Bacteria</taxon>
        <taxon>Bacillati</taxon>
        <taxon>Actinomycetota</taxon>
        <taxon>Actinomycetes</taxon>
        <taxon>Geodermatophilales</taxon>
        <taxon>Geodermatophilaceae</taxon>
        <taxon>Geodermatophilus</taxon>
    </lineage>
</organism>
<proteinExistence type="predicted"/>
<gene>
    <name evidence="4" type="ORF">GCU56_17175</name>
</gene>
<sequence>MTVLCIALLWHDGQVPRTASPAVRAALVERAAEMLARREPVTLRALVEGAGASTMAVYTHFGGMPGLWSAVRQEGFTRLTARLATVPATDDPVRDLAALGAAYVANALAVPALYRAMFDTAADLEDPAAAAAPFAALVACAARAREGGRFAADSDPEAVATRLWAAGHGLTMLVLTGVLPAESLEGHAPAVAAALFVAAGDDPERAHRSVRAGWATGTPSR</sequence>
<dbReference type="EMBL" id="JAAGWF010000019">
    <property type="protein sequence ID" value="NEK59591.1"/>
    <property type="molecule type" value="Genomic_DNA"/>
</dbReference>
<reference evidence="4 5" key="1">
    <citation type="submission" date="2020-02" db="EMBL/GenBank/DDBJ databases">
        <title>Geodermatophilus sabuli CPCC 205279 I12A-02694.</title>
        <authorList>
            <person name="Jiang Z."/>
        </authorList>
    </citation>
    <scope>NUCLEOTIDE SEQUENCE [LARGE SCALE GENOMIC DNA]</scope>
    <source>
        <strain evidence="4 5">I12A-02694</strain>
    </source>
</reference>
<evidence type="ECO:0000313" key="5">
    <source>
        <dbReference type="Proteomes" id="UP000470246"/>
    </source>
</evidence>
<protein>
    <submittedName>
        <fullName evidence="4">WHG domain-containing protein</fullName>
    </submittedName>
</protein>
<dbReference type="SUPFAM" id="SSF48498">
    <property type="entry name" value="Tetracyclin repressor-like, C-terminal domain"/>
    <property type="match status" value="1"/>
</dbReference>
<evidence type="ECO:0000259" key="3">
    <source>
        <dbReference type="Pfam" id="PF13305"/>
    </source>
</evidence>
<evidence type="ECO:0000256" key="2">
    <source>
        <dbReference type="ARBA" id="ARBA00023163"/>
    </source>
</evidence>
<dbReference type="InterPro" id="IPR036271">
    <property type="entry name" value="Tet_transcr_reg_TetR-rel_C_sf"/>
</dbReference>
<evidence type="ECO:0000256" key="1">
    <source>
        <dbReference type="ARBA" id="ARBA00023015"/>
    </source>
</evidence>
<dbReference type="Gene3D" id="1.10.357.10">
    <property type="entry name" value="Tetracycline Repressor, domain 2"/>
    <property type="match status" value="1"/>
</dbReference>
<comment type="caution">
    <text evidence="4">The sequence shown here is derived from an EMBL/GenBank/DDBJ whole genome shotgun (WGS) entry which is preliminary data.</text>
</comment>
<keyword evidence="2" id="KW-0804">Transcription</keyword>
<accession>A0A7K3W3W5</accession>
<dbReference type="AlphaFoldDB" id="A0A7K3W3W5"/>
<evidence type="ECO:0000313" key="4">
    <source>
        <dbReference type="EMBL" id="NEK59591.1"/>
    </source>
</evidence>
<dbReference type="InterPro" id="IPR025996">
    <property type="entry name" value="MT1864/Rv1816-like_C"/>
</dbReference>